<feature type="compositionally biased region" description="Pro residues" evidence="1">
    <location>
        <begin position="230"/>
        <end position="239"/>
    </location>
</feature>
<dbReference type="ExpressionAtlas" id="A0A3L6F1L1">
    <property type="expression patterns" value="baseline and differential"/>
</dbReference>
<feature type="region of interest" description="Disordered" evidence="1">
    <location>
        <begin position="217"/>
        <end position="247"/>
    </location>
</feature>
<dbReference type="PANTHER" id="PTHR31296">
    <property type="entry name" value="UPF0565 PROTEIN C2ORF69"/>
    <property type="match status" value="1"/>
</dbReference>
<evidence type="ECO:0000256" key="1">
    <source>
        <dbReference type="SAM" id="MobiDB-lite"/>
    </source>
</evidence>
<dbReference type="Proteomes" id="UP000251960">
    <property type="component" value="Chromosome 4"/>
</dbReference>
<dbReference type="EMBL" id="NCVQ01000005">
    <property type="protein sequence ID" value="PWZ26995.1"/>
    <property type="molecule type" value="Genomic_DNA"/>
</dbReference>
<reference evidence="2" key="1">
    <citation type="journal article" date="2018" name="Nat. Genet.">
        <title>Extensive intraspecific gene order and gene structural variations between Mo17 and other maize genomes.</title>
        <authorList>
            <person name="Sun S."/>
            <person name="Zhou Y."/>
            <person name="Chen J."/>
            <person name="Shi J."/>
            <person name="Zhao H."/>
            <person name="Zhao H."/>
            <person name="Song W."/>
            <person name="Zhang M."/>
            <person name="Cui Y."/>
            <person name="Dong X."/>
            <person name="Liu H."/>
            <person name="Ma X."/>
            <person name="Jiao Y."/>
            <person name="Wang B."/>
            <person name="Wei X."/>
            <person name="Stein J.C."/>
            <person name="Glaubitz J.C."/>
            <person name="Lu F."/>
            <person name="Yu G."/>
            <person name="Liang C."/>
            <person name="Fengler K."/>
            <person name="Li B."/>
            <person name="Rafalski A."/>
            <person name="Schnable P.S."/>
            <person name="Ware D.H."/>
            <person name="Buckler E.S."/>
            <person name="Lai J."/>
        </authorList>
    </citation>
    <scope>NUCLEOTIDE SEQUENCE [LARGE SCALE GENOMIC DNA]</scope>
    <source>
        <tissue evidence="2">Seedling</tissue>
    </source>
</reference>
<evidence type="ECO:0000313" key="2">
    <source>
        <dbReference type="EMBL" id="PWZ26995.1"/>
    </source>
</evidence>
<protein>
    <submittedName>
        <fullName evidence="2">Uncharacterized protein</fullName>
    </submittedName>
</protein>
<organism evidence="2">
    <name type="scientific">Zea mays</name>
    <name type="common">Maize</name>
    <dbReference type="NCBI Taxonomy" id="4577"/>
    <lineage>
        <taxon>Eukaryota</taxon>
        <taxon>Viridiplantae</taxon>
        <taxon>Streptophyta</taxon>
        <taxon>Embryophyta</taxon>
        <taxon>Tracheophyta</taxon>
        <taxon>Spermatophyta</taxon>
        <taxon>Magnoliopsida</taxon>
        <taxon>Liliopsida</taxon>
        <taxon>Poales</taxon>
        <taxon>Poaceae</taxon>
        <taxon>PACMAD clade</taxon>
        <taxon>Panicoideae</taxon>
        <taxon>Andropogonodae</taxon>
        <taxon>Andropogoneae</taxon>
        <taxon>Tripsacinae</taxon>
        <taxon>Zea</taxon>
    </lineage>
</organism>
<sequence>MANFSPPTNLLLPPSPGLSTPGNLAAGAGAMDRWTGVVYVPLSRGGPVFRVAASLLLSPAKTLAVPRVNAILFTGDRVRGTGDPVIERLSDAAHLAGVLAGKLPGEANAWVVDAACFAGPSAVYRELVPTVDAAGDPKGYDPTGFPAAAGVANILARSIGEIQNQVLGFSAKHSTVNQHSPAPVPSYHPPRTIILGFSKGGVVVNQLVTELSRWASGSTNPAAADVPRPAAGPRPPPHPTQSHLLAPTRSSDDLLSSISELHYVDAGLNRAGAYVADRAVIGRIREHVVRAGDKSLRFALHGTPRQWCDPSRPWIREEKDAMVQVLADEARRSEGRLVLSEKLYFEGRPRSLLMHFEVLEAMDI</sequence>
<proteinExistence type="predicted"/>
<name>A0A3L6F1L1_MAIZE</name>
<gene>
    <name evidence="2" type="ORF">Zm00014a_003877</name>
</gene>
<dbReference type="InterPro" id="IPR018881">
    <property type="entry name" value="C2orf69_mit"/>
</dbReference>
<comment type="caution">
    <text evidence="2">The sequence shown here is derived from an EMBL/GenBank/DDBJ whole genome shotgun (WGS) entry which is preliminary data.</text>
</comment>
<accession>A0A3L6F1L1</accession>
<dbReference type="AlphaFoldDB" id="A0A3L6F1L1"/>
<dbReference type="PANTHER" id="PTHR31296:SF1">
    <property type="entry name" value="MITOCHONDRIAL PROTEIN C2ORF69"/>
    <property type="match status" value="1"/>
</dbReference>